<name>A0ABN9GVI2_9NEOB</name>
<organism evidence="3 4">
    <name type="scientific">Staurois parvus</name>
    <dbReference type="NCBI Taxonomy" id="386267"/>
    <lineage>
        <taxon>Eukaryota</taxon>
        <taxon>Metazoa</taxon>
        <taxon>Chordata</taxon>
        <taxon>Craniata</taxon>
        <taxon>Vertebrata</taxon>
        <taxon>Euteleostomi</taxon>
        <taxon>Amphibia</taxon>
        <taxon>Batrachia</taxon>
        <taxon>Anura</taxon>
        <taxon>Neobatrachia</taxon>
        <taxon>Ranoidea</taxon>
        <taxon>Ranidae</taxon>
        <taxon>Staurois</taxon>
    </lineage>
</organism>
<dbReference type="EMBL" id="CATNWA010019427">
    <property type="protein sequence ID" value="CAI9613149.1"/>
    <property type="molecule type" value="Genomic_DNA"/>
</dbReference>
<keyword evidence="4" id="KW-1185">Reference proteome</keyword>
<evidence type="ECO:0000313" key="4">
    <source>
        <dbReference type="Proteomes" id="UP001162483"/>
    </source>
</evidence>
<dbReference type="SUPFAM" id="SSF49723">
    <property type="entry name" value="Lipase/lipooxygenase domain (PLAT/LH2 domain)"/>
    <property type="match status" value="1"/>
</dbReference>
<evidence type="ECO:0000313" key="3">
    <source>
        <dbReference type="EMBL" id="CAI9613149.1"/>
    </source>
</evidence>
<dbReference type="Gene3D" id="2.60.60.20">
    <property type="entry name" value="PLAT/LH2 domain"/>
    <property type="match status" value="1"/>
</dbReference>
<protein>
    <recommendedName>
        <fullName evidence="2">PLAT domain-containing protein</fullName>
    </recommendedName>
</protein>
<proteinExistence type="predicted"/>
<dbReference type="InterPro" id="IPR036392">
    <property type="entry name" value="PLAT/LH2_dom_sf"/>
</dbReference>
<evidence type="ECO:0000256" key="1">
    <source>
        <dbReference type="PROSITE-ProRule" id="PRU00152"/>
    </source>
</evidence>
<dbReference type="Pfam" id="PF01477">
    <property type="entry name" value="PLAT"/>
    <property type="match status" value="1"/>
</dbReference>
<comment type="caution">
    <text evidence="3">The sequence shown here is derived from an EMBL/GenBank/DDBJ whole genome shotgun (WGS) entry which is preliminary data.</text>
</comment>
<dbReference type="PROSITE" id="PS50095">
    <property type="entry name" value="PLAT"/>
    <property type="match status" value="1"/>
</dbReference>
<feature type="domain" description="PLAT" evidence="2">
    <location>
        <begin position="2"/>
        <end position="119"/>
    </location>
</feature>
<gene>
    <name evidence="3" type="ORF">SPARVUS_LOCUS14841896</name>
</gene>
<dbReference type="InterPro" id="IPR001024">
    <property type="entry name" value="PLAT/LH2_dom"/>
</dbReference>
<evidence type="ECO:0000259" key="2">
    <source>
        <dbReference type="PROSITE" id="PS50095"/>
    </source>
</evidence>
<dbReference type="SMART" id="SM00308">
    <property type="entry name" value="LH2"/>
    <property type="match status" value="1"/>
</dbReference>
<dbReference type="Proteomes" id="UP001162483">
    <property type="component" value="Unassembled WGS sequence"/>
</dbReference>
<reference evidence="3" key="1">
    <citation type="submission" date="2023-05" db="EMBL/GenBank/DDBJ databases">
        <authorList>
            <person name="Stuckert A."/>
        </authorList>
    </citation>
    <scope>NUCLEOTIDE SEQUENCE</scope>
</reference>
<accession>A0ABN9GVI2</accession>
<sequence>MGIYKLAVSTGTDLDAGTWNNIFIVLVGVNGESDKLQLPRNWEHFLPDTVAAIDLEIDKDLGELLLVRLSMEPYLIFPLDIWFCRYVNVTCPSGQLYQFPFYQWMPKSMPVEIPEGKGGILSGNTHSALAQQRKVELERNRETHK</sequence>
<feature type="non-terminal residue" evidence="3">
    <location>
        <position position="145"/>
    </location>
</feature>
<comment type="caution">
    <text evidence="1">Lacks conserved residue(s) required for the propagation of feature annotation.</text>
</comment>